<evidence type="ECO:0000313" key="3">
    <source>
        <dbReference type="Proteomes" id="UP000694865"/>
    </source>
</evidence>
<dbReference type="PANTHER" id="PTHR21685">
    <property type="entry name" value="TON-B BOX DOMAIN"/>
    <property type="match status" value="1"/>
</dbReference>
<reference evidence="4" key="1">
    <citation type="submission" date="2025-08" db="UniProtKB">
        <authorList>
            <consortium name="RefSeq"/>
        </authorList>
    </citation>
    <scope>IDENTIFICATION</scope>
    <source>
        <tissue evidence="4">Testes</tissue>
    </source>
</reference>
<feature type="region of interest" description="Disordered" evidence="2">
    <location>
        <begin position="495"/>
        <end position="520"/>
    </location>
</feature>
<feature type="compositionally biased region" description="Basic and acidic residues" evidence="2">
    <location>
        <begin position="104"/>
        <end position="126"/>
    </location>
</feature>
<feature type="compositionally biased region" description="Polar residues" evidence="2">
    <location>
        <begin position="434"/>
        <end position="453"/>
    </location>
</feature>
<keyword evidence="3" id="KW-1185">Reference proteome</keyword>
<dbReference type="InterPro" id="IPR026671">
    <property type="entry name" value="PPP1R18/Tprn"/>
</dbReference>
<feature type="region of interest" description="Disordered" evidence="2">
    <location>
        <begin position="641"/>
        <end position="660"/>
    </location>
</feature>
<feature type="region of interest" description="Disordered" evidence="2">
    <location>
        <begin position="576"/>
        <end position="598"/>
    </location>
</feature>
<feature type="compositionally biased region" description="Polar residues" evidence="2">
    <location>
        <begin position="316"/>
        <end position="328"/>
    </location>
</feature>
<protein>
    <submittedName>
        <fullName evidence="4">Flocculation protein FLO11-like</fullName>
    </submittedName>
</protein>
<feature type="region of interest" description="Disordered" evidence="2">
    <location>
        <begin position="219"/>
        <end position="247"/>
    </location>
</feature>
<proteinExistence type="predicted"/>
<evidence type="ECO:0000256" key="2">
    <source>
        <dbReference type="SAM" id="MobiDB-lite"/>
    </source>
</evidence>
<feature type="region of interest" description="Disordered" evidence="2">
    <location>
        <begin position="352"/>
        <end position="481"/>
    </location>
</feature>
<feature type="compositionally biased region" description="Polar residues" evidence="2">
    <location>
        <begin position="470"/>
        <end position="481"/>
    </location>
</feature>
<organism evidence="3 4">
    <name type="scientific">Saccoglossus kowalevskii</name>
    <name type="common">Acorn worm</name>
    <dbReference type="NCBI Taxonomy" id="10224"/>
    <lineage>
        <taxon>Eukaryota</taxon>
        <taxon>Metazoa</taxon>
        <taxon>Hemichordata</taxon>
        <taxon>Enteropneusta</taxon>
        <taxon>Harrimaniidae</taxon>
        <taxon>Saccoglossus</taxon>
    </lineage>
</organism>
<feature type="coiled-coil region" evidence="1">
    <location>
        <begin position="8"/>
        <end position="35"/>
    </location>
</feature>
<evidence type="ECO:0000256" key="1">
    <source>
        <dbReference type="SAM" id="Coils"/>
    </source>
</evidence>
<keyword evidence="1" id="KW-0175">Coiled coil</keyword>
<accession>A0ABM0MRB8</accession>
<feature type="compositionally biased region" description="Basic and acidic residues" evidence="2">
    <location>
        <begin position="415"/>
        <end position="431"/>
    </location>
</feature>
<feature type="compositionally biased region" description="Low complexity" evidence="2">
    <location>
        <begin position="843"/>
        <end position="853"/>
    </location>
</feature>
<feature type="region of interest" description="Disordered" evidence="2">
    <location>
        <begin position="104"/>
        <end position="135"/>
    </location>
</feature>
<gene>
    <name evidence="4" type="primary">LOC102808930</name>
</gene>
<sequence>MTVPAWKLALLEKKHQREEEERKRQEEEEAKLEIIPAWKRDLLLRKRSGAQVNSWRVTPKAGNVSTTHDLGNKTVRNSAVNVKPGPSIGVGVVSNVTVVDHATTQEKKPTVGMPKDDGVSEEHCSSVHDNPFLRQERKRLSSVGEDSLASKRDSAEIHSEVIAVNMKPSINTKAANNANNNTILNKTESSTTVHNNYSSLNKTHKPEVIIIPKHRPEQPRVVPAKQPTAQKLTMDRRSLSPSPKEKRQFVFKDAEPELNAETLTSPDNEQFEHGRVNKLLGLFGKPASQDDLVVTRMRKNSLDRNHKIMKPAAYSNIVSKGSKQTKNQEQSEKLPISVNQYKETVVVNTTAGYEKPVDPPKADAPKPPQEPNKSQLEPTPKPRKKKTKLDASTIIRLDNEEPANYAHPRVLSLARKKENEKKKEESQDVRSVKLNKSGTISMSQFDQQQNAESVTIPAISKRQAPPPPTQITFETHDQPSQNASANITIVTKESASPGQISWNGTNEAAKTNNDSVGSTSELADVRKQTITMTHVDKQIKTEKQTESNSSTSEVRKAVEELKSVGTTFHVTPKIHKFKPKSSAPPVPESQKPISLSVGSKQNHIDLYKNDDTDSIPVSNIDDLLTPPSLPEKMPVSVVNSGNSNKNHVTKPFENGNTITIDANTGKIESPVKEKESPVEVVKTPLRRLAGGKVKKVLTYSFTGENAATGKPSMLIKSKNNKLSISFNDSGTVKHVYPSEESLLEDDEADDEFDTDYDFDQIRPAPKATDDTLMAKAPLKSNTVLHSSGGLQNYTPTYLQDAYQSSLEKRTNIQDAEPEKPKEEVDFNDVEVKPLDDNDADYFSTSSSSSALLF</sequence>
<feature type="region of interest" description="Disordered" evidence="2">
    <location>
        <begin position="805"/>
        <end position="853"/>
    </location>
</feature>
<feature type="compositionally biased region" description="Basic and acidic residues" evidence="2">
    <location>
        <begin position="355"/>
        <end position="364"/>
    </location>
</feature>
<name>A0ABM0MRB8_SACKO</name>
<dbReference type="GeneID" id="102808930"/>
<feature type="region of interest" description="Disordered" evidence="2">
    <location>
        <begin position="313"/>
        <end position="334"/>
    </location>
</feature>
<dbReference type="RefSeq" id="XP_006822559.1">
    <property type="nucleotide sequence ID" value="XM_006822496.1"/>
</dbReference>
<feature type="compositionally biased region" description="Basic and acidic residues" evidence="2">
    <location>
        <begin position="233"/>
        <end position="247"/>
    </location>
</feature>
<feature type="compositionally biased region" description="Basic and acidic residues" evidence="2">
    <location>
        <begin position="806"/>
        <end position="835"/>
    </location>
</feature>
<dbReference type="Proteomes" id="UP000694865">
    <property type="component" value="Unplaced"/>
</dbReference>
<dbReference type="PANTHER" id="PTHR21685:SF2">
    <property type="match status" value="1"/>
</dbReference>
<evidence type="ECO:0000313" key="4">
    <source>
        <dbReference type="RefSeq" id="XP_006822559.1"/>
    </source>
</evidence>